<evidence type="ECO:0000313" key="3">
    <source>
        <dbReference type="Proteomes" id="UP000190367"/>
    </source>
</evidence>
<evidence type="ECO:0000256" key="1">
    <source>
        <dbReference type="SAM" id="MobiDB-lite"/>
    </source>
</evidence>
<feature type="region of interest" description="Disordered" evidence="1">
    <location>
        <begin position="109"/>
        <end position="130"/>
    </location>
</feature>
<proteinExistence type="predicted"/>
<accession>A0A1T4TQN7</accession>
<dbReference type="Proteomes" id="UP000190367">
    <property type="component" value="Unassembled WGS sequence"/>
</dbReference>
<reference evidence="3" key="1">
    <citation type="submission" date="2017-02" db="EMBL/GenBank/DDBJ databases">
        <authorList>
            <person name="Varghese N."/>
            <person name="Submissions S."/>
        </authorList>
    </citation>
    <scope>NUCLEOTIDE SEQUENCE [LARGE SCALE GENOMIC DNA]</scope>
    <source>
        <strain evidence="3">DSM 22224</strain>
    </source>
</reference>
<dbReference type="STRING" id="634771.SAMN04488128_10610"/>
<dbReference type="OrthoDB" id="8563833at2"/>
<dbReference type="EMBL" id="FUWZ01000006">
    <property type="protein sequence ID" value="SKA42737.1"/>
    <property type="molecule type" value="Genomic_DNA"/>
</dbReference>
<name>A0A1T4TQN7_9BACT</name>
<keyword evidence="3" id="KW-1185">Reference proteome</keyword>
<protein>
    <submittedName>
        <fullName evidence="2">Uncharacterized protein</fullName>
    </submittedName>
</protein>
<gene>
    <name evidence="2" type="ORF">SAMN04488128_10610</name>
</gene>
<sequence>MVETTIINNTFKVVSELLALDGELSPKGVPVVKYEFHYPVDAPVPVIAGYISARQQREVQYSGTDAFRIKGQLMLTVKEKEVILNGNLYYGYNENPALQHHFDGTLALFRQLPPAPPPPPDDDENTGDLPPQTAIDAPLFPYINVQPWPEEVPADSWLHFFSYDPAHTGAGSLYSQLAAIAPQKDRKAMEQLCIQFLQDDAPFTGQYYGSLQQVPAPFNSFPDLYDEWVKMADYCEGDDDISAGMDTSSWLPIIDQLWQNYFALAIITGFNESFALAVNKILLICNVLETQYSTQPPRELTSAGISSLLHANVILPPEIFPLPPYATATLPKDNSWIAPYAIGQLKMSRYRLLRYQPGEIAGIQNVMKGEQKKIMQRQLSSDEEKVSERSSENTDNLSRYQQVSNDLLLEAKKTLAGFTQSTSYDNFTTTYGPPTQAVLNGKWSSTLKPDSDGIQSDSGFVSRILNSTVNRISENVTRTRSFSKYNEHESVTSSLFDNRHGDGHFRGIYRWLNKIYRVSVENYGHRFLLELSIEQPAREYIQSQQSLNATDLQAPLSPAEMGIRTYTDITAANYAQLLSYYQIDIIRQPPEPYTYAAVILSPGETEKYAAIPDHYFAVQATVTGIIASGAPVRSVSGIVGSALFELTDTVRTQTLDMDGEKGQLPVSVIGPNTPDAPPYKPNDFTLNVRIKCSVTEEKMNEWKAQVYRQINEAWQKRLSVYISTLSRLAGEGEQSNPELLRNTERSALHRRCAALLMQVFYVKVGDPASATFQINEPRYYQFLREALEWDEMTWFFDDSPSIFSYALQGRDDSLRPFLQAQRARVLLPVRPSFNFQLLYYLSSGIIWPAPYPFVPVNSTDTRIAAHLKSAYNDDPYTKIEYTWEIALPTAMQVVQESSELPEFTSPHHP</sequence>
<feature type="region of interest" description="Disordered" evidence="1">
    <location>
        <begin position="375"/>
        <end position="399"/>
    </location>
</feature>
<dbReference type="RefSeq" id="WP_078672384.1">
    <property type="nucleotide sequence ID" value="NZ_FUWZ01000006.1"/>
</dbReference>
<dbReference type="AlphaFoldDB" id="A0A1T4TQN7"/>
<feature type="compositionally biased region" description="Basic and acidic residues" evidence="1">
    <location>
        <begin position="380"/>
        <end position="392"/>
    </location>
</feature>
<evidence type="ECO:0000313" key="2">
    <source>
        <dbReference type="EMBL" id="SKA42737.1"/>
    </source>
</evidence>
<organism evidence="2 3">
    <name type="scientific">Chitinophaga eiseniae</name>
    <dbReference type="NCBI Taxonomy" id="634771"/>
    <lineage>
        <taxon>Bacteria</taxon>
        <taxon>Pseudomonadati</taxon>
        <taxon>Bacteroidota</taxon>
        <taxon>Chitinophagia</taxon>
        <taxon>Chitinophagales</taxon>
        <taxon>Chitinophagaceae</taxon>
        <taxon>Chitinophaga</taxon>
    </lineage>
</organism>